<evidence type="ECO:0000313" key="3">
    <source>
        <dbReference type="Proteomes" id="UP001230145"/>
    </source>
</evidence>
<feature type="domain" description="DUF6900" evidence="1">
    <location>
        <begin position="30"/>
        <end position="67"/>
    </location>
</feature>
<keyword evidence="3" id="KW-1185">Reference proteome</keyword>
<dbReference type="Pfam" id="PF21841">
    <property type="entry name" value="DUF6900"/>
    <property type="match status" value="1"/>
</dbReference>
<name>A0ABT9PK30_9ACTO</name>
<gene>
    <name evidence="2" type="ORF">J2S45_001496</name>
</gene>
<dbReference type="RefSeq" id="WP_278787594.1">
    <property type="nucleotide sequence ID" value="NZ_JAUSQL010000001.1"/>
</dbReference>
<protein>
    <recommendedName>
        <fullName evidence="1">DUF6900 domain-containing protein</fullName>
    </recommendedName>
</protein>
<sequence>MSNKNTSREMTTAALRPQLEQLVKDAGYEHIPTLLTRGNDGFDFHDISAAGLRHLLQAAYAAGLEAAKQGVTTLTEVEGEEYVEADYLPLDEAPETLTDESDAHRVGTHGRSNTWLPLGGGRYALVYTTWINATGWVKIPATYKANGSGFERTAWQPKGFDYNHMREEANAEALAWALAN</sequence>
<dbReference type="InterPro" id="IPR054195">
    <property type="entry name" value="DUF6900"/>
</dbReference>
<dbReference type="Proteomes" id="UP001230145">
    <property type="component" value="Unassembled WGS sequence"/>
</dbReference>
<proteinExistence type="predicted"/>
<evidence type="ECO:0000259" key="1">
    <source>
        <dbReference type="Pfam" id="PF21841"/>
    </source>
</evidence>
<dbReference type="EMBL" id="JAUSQL010000001">
    <property type="protein sequence ID" value="MDP9832817.1"/>
    <property type="molecule type" value="Genomic_DNA"/>
</dbReference>
<reference evidence="2 3" key="1">
    <citation type="submission" date="2023-07" db="EMBL/GenBank/DDBJ databases">
        <title>Sequencing the genomes of 1000 actinobacteria strains.</title>
        <authorList>
            <person name="Klenk H.-P."/>
        </authorList>
    </citation>
    <scope>NUCLEOTIDE SEQUENCE [LARGE SCALE GENOMIC DNA]</scope>
    <source>
        <strain evidence="2 3">DSM 19515</strain>
    </source>
</reference>
<accession>A0ABT9PK30</accession>
<comment type="caution">
    <text evidence="2">The sequence shown here is derived from an EMBL/GenBank/DDBJ whole genome shotgun (WGS) entry which is preliminary data.</text>
</comment>
<evidence type="ECO:0000313" key="2">
    <source>
        <dbReference type="EMBL" id="MDP9832817.1"/>
    </source>
</evidence>
<organism evidence="2 3">
    <name type="scientific">Trueperella abortisuis</name>
    <dbReference type="NCBI Taxonomy" id="445930"/>
    <lineage>
        <taxon>Bacteria</taxon>
        <taxon>Bacillati</taxon>
        <taxon>Actinomycetota</taxon>
        <taxon>Actinomycetes</taxon>
        <taxon>Actinomycetales</taxon>
        <taxon>Actinomycetaceae</taxon>
        <taxon>Trueperella</taxon>
    </lineage>
</organism>